<dbReference type="Pfam" id="PF06580">
    <property type="entry name" value="His_kinase"/>
    <property type="match status" value="1"/>
</dbReference>
<keyword evidence="16" id="KW-1185">Reference proteome</keyword>
<dbReference type="PANTHER" id="PTHR34220:SF7">
    <property type="entry name" value="SENSOR HISTIDINE KINASE YPDA"/>
    <property type="match status" value="1"/>
</dbReference>
<dbReference type="PROSITE" id="PS50109">
    <property type="entry name" value="HIS_KIN"/>
    <property type="match status" value="1"/>
</dbReference>
<evidence type="ECO:0000259" key="13">
    <source>
        <dbReference type="PROSITE" id="PS50109"/>
    </source>
</evidence>
<dbReference type="RefSeq" id="WP_251603306.1">
    <property type="nucleotide sequence ID" value="NZ_JAMQJY010000001.1"/>
</dbReference>
<evidence type="ECO:0000256" key="5">
    <source>
        <dbReference type="ARBA" id="ARBA00022553"/>
    </source>
</evidence>
<keyword evidence="8 15" id="KW-0418">Kinase</keyword>
<evidence type="ECO:0000259" key="14">
    <source>
        <dbReference type="PROSITE" id="PS50885"/>
    </source>
</evidence>
<evidence type="ECO:0000313" key="16">
    <source>
        <dbReference type="Proteomes" id="UP001203665"/>
    </source>
</evidence>
<evidence type="ECO:0000256" key="12">
    <source>
        <dbReference type="SAM" id="Phobius"/>
    </source>
</evidence>
<feature type="transmembrane region" description="Helical" evidence="12">
    <location>
        <begin position="20"/>
        <end position="38"/>
    </location>
</feature>
<dbReference type="SMART" id="SM00387">
    <property type="entry name" value="HATPase_c"/>
    <property type="match status" value="1"/>
</dbReference>
<keyword evidence="12" id="KW-0812">Transmembrane</keyword>
<evidence type="ECO:0000256" key="3">
    <source>
        <dbReference type="ARBA" id="ARBA00012438"/>
    </source>
</evidence>
<evidence type="ECO:0000256" key="8">
    <source>
        <dbReference type="ARBA" id="ARBA00022777"/>
    </source>
</evidence>
<keyword evidence="9" id="KW-0067">ATP-binding</keyword>
<evidence type="ECO:0000256" key="2">
    <source>
        <dbReference type="ARBA" id="ARBA00004651"/>
    </source>
</evidence>
<keyword evidence="6" id="KW-0808">Transferase</keyword>
<dbReference type="PANTHER" id="PTHR34220">
    <property type="entry name" value="SENSOR HISTIDINE KINASE YPDA"/>
    <property type="match status" value="1"/>
</dbReference>
<evidence type="ECO:0000256" key="4">
    <source>
        <dbReference type="ARBA" id="ARBA00022475"/>
    </source>
</evidence>
<name>A0ABT0XE57_9BACI</name>
<comment type="caution">
    <text evidence="15">The sequence shown here is derived from an EMBL/GenBank/DDBJ whole genome shotgun (WGS) entry which is preliminary data.</text>
</comment>
<proteinExistence type="predicted"/>
<dbReference type="Pfam" id="PF02518">
    <property type="entry name" value="HATPase_c"/>
    <property type="match status" value="1"/>
</dbReference>
<evidence type="ECO:0000256" key="1">
    <source>
        <dbReference type="ARBA" id="ARBA00000085"/>
    </source>
</evidence>
<comment type="catalytic activity">
    <reaction evidence="1">
        <text>ATP + protein L-histidine = ADP + protein N-phospho-L-histidine.</text>
        <dbReference type="EC" id="2.7.13.3"/>
    </reaction>
</comment>
<keyword evidence="12" id="KW-1133">Transmembrane helix</keyword>
<dbReference type="InterPro" id="IPR050640">
    <property type="entry name" value="Bact_2-comp_sensor_kinase"/>
</dbReference>
<dbReference type="InterPro" id="IPR010559">
    <property type="entry name" value="Sig_transdc_His_kin_internal"/>
</dbReference>
<dbReference type="Gene3D" id="3.30.565.10">
    <property type="entry name" value="Histidine kinase-like ATPase, C-terminal domain"/>
    <property type="match status" value="1"/>
</dbReference>
<gene>
    <name evidence="15" type="ORF">NDM98_00685</name>
</gene>
<keyword evidence="7" id="KW-0547">Nucleotide-binding</keyword>
<dbReference type="InterPro" id="IPR003660">
    <property type="entry name" value="HAMP_dom"/>
</dbReference>
<dbReference type="Pfam" id="PF00672">
    <property type="entry name" value="HAMP"/>
    <property type="match status" value="1"/>
</dbReference>
<dbReference type="EC" id="2.7.13.3" evidence="3"/>
<dbReference type="EMBL" id="JAMQJY010000001">
    <property type="protein sequence ID" value="MCM2674179.1"/>
    <property type="molecule type" value="Genomic_DNA"/>
</dbReference>
<dbReference type="CDD" id="cd06225">
    <property type="entry name" value="HAMP"/>
    <property type="match status" value="1"/>
</dbReference>
<evidence type="ECO:0000256" key="9">
    <source>
        <dbReference type="ARBA" id="ARBA00022840"/>
    </source>
</evidence>
<dbReference type="Gene3D" id="3.30.450.20">
    <property type="entry name" value="PAS domain"/>
    <property type="match status" value="2"/>
</dbReference>
<dbReference type="InterPro" id="IPR036890">
    <property type="entry name" value="HATPase_C_sf"/>
</dbReference>
<dbReference type="SUPFAM" id="SSF158472">
    <property type="entry name" value="HAMP domain-like"/>
    <property type="match status" value="1"/>
</dbReference>
<feature type="domain" description="HAMP" evidence="14">
    <location>
        <begin position="317"/>
        <end position="369"/>
    </location>
</feature>
<evidence type="ECO:0000256" key="6">
    <source>
        <dbReference type="ARBA" id="ARBA00022679"/>
    </source>
</evidence>
<dbReference type="PROSITE" id="PS50885">
    <property type="entry name" value="HAMP"/>
    <property type="match status" value="1"/>
</dbReference>
<keyword evidence="5" id="KW-0597">Phosphoprotein</keyword>
<evidence type="ECO:0000256" key="7">
    <source>
        <dbReference type="ARBA" id="ARBA00022741"/>
    </source>
</evidence>
<dbReference type="SUPFAM" id="SSF55874">
    <property type="entry name" value="ATPase domain of HSP90 chaperone/DNA topoisomerase II/histidine kinase"/>
    <property type="match status" value="1"/>
</dbReference>
<protein>
    <recommendedName>
        <fullName evidence="3">histidine kinase</fullName>
        <ecNumber evidence="3">2.7.13.3</ecNumber>
    </recommendedName>
</protein>
<evidence type="ECO:0000256" key="11">
    <source>
        <dbReference type="ARBA" id="ARBA00023136"/>
    </source>
</evidence>
<dbReference type="Proteomes" id="UP001203665">
    <property type="component" value="Unassembled WGS sequence"/>
</dbReference>
<dbReference type="GO" id="GO:0016301">
    <property type="term" value="F:kinase activity"/>
    <property type="evidence" value="ECO:0007669"/>
    <property type="project" value="UniProtKB-KW"/>
</dbReference>
<dbReference type="Gene3D" id="6.10.340.10">
    <property type="match status" value="1"/>
</dbReference>
<comment type="subcellular location">
    <subcellularLocation>
        <location evidence="2">Cell membrane</location>
        <topology evidence="2">Multi-pass membrane protein</topology>
    </subcellularLocation>
</comment>
<keyword evidence="4" id="KW-1003">Cell membrane</keyword>
<organism evidence="15 16">
    <name type="scientific">Alkalicoccobacillus plakortidis</name>
    <dbReference type="NCBI Taxonomy" id="444060"/>
    <lineage>
        <taxon>Bacteria</taxon>
        <taxon>Bacillati</taxon>
        <taxon>Bacillota</taxon>
        <taxon>Bacilli</taxon>
        <taxon>Bacillales</taxon>
        <taxon>Bacillaceae</taxon>
        <taxon>Alkalicoccobacillus</taxon>
    </lineage>
</organism>
<reference evidence="15" key="1">
    <citation type="submission" date="2022-06" db="EMBL/GenBank/DDBJ databases">
        <title>Alkalicoccobacillus porphyridii sp. nov., isolated from a marine red alga, Porphyridium purpureum and reclassification of Shouchella plakortidis and Shouchella gibsonii as Alkalicoccobacillus plakortidis comb. nov. and Alkalicoccobacillus gibsonii comb. nov.</title>
        <authorList>
            <person name="Kim K.H."/>
            <person name="Lee J.K."/>
            <person name="Han D.M."/>
            <person name="Baek J.H."/>
            <person name="Jeon C.O."/>
        </authorList>
    </citation>
    <scope>NUCLEOTIDE SEQUENCE</scope>
    <source>
        <strain evidence="15">DSM 19153</strain>
    </source>
</reference>
<feature type="transmembrane region" description="Helical" evidence="12">
    <location>
        <begin position="293"/>
        <end position="319"/>
    </location>
</feature>
<accession>A0ABT0XE57</accession>
<evidence type="ECO:0000256" key="10">
    <source>
        <dbReference type="ARBA" id="ARBA00023012"/>
    </source>
</evidence>
<dbReference type="SMART" id="SM00304">
    <property type="entry name" value="HAMP"/>
    <property type="match status" value="1"/>
</dbReference>
<evidence type="ECO:0000313" key="15">
    <source>
        <dbReference type="EMBL" id="MCM2674179.1"/>
    </source>
</evidence>
<dbReference type="InterPro" id="IPR003594">
    <property type="entry name" value="HATPase_dom"/>
</dbReference>
<dbReference type="InterPro" id="IPR005467">
    <property type="entry name" value="His_kinase_dom"/>
</dbReference>
<keyword evidence="10" id="KW-0902">Two-component regulatory system</keyword>
<feature type="domain" description="Histidine kinase" evidence="13">
    <location>
        <begin position="352"/>
        <end position="592"/>
    </location>
</feature>
<keyword evidence="11 12" id="KW-0472">Membrane</keyword>
<sequence length="593" mass="68098">MLKQKLLKWMNHLKLRDKLMLTFIVVVLVPISLVGMMLTQELRSIALDEMNKQSQANIERVKERTYDLLKIPTFISNSLEFDKELDDLVNTSYNSTYEVFQSYYQYQNFQSYLYTQREINGIRFYFDNPTLINNWEFIPVDDDLRKKSWFQQVEDEVGFNQWRLLSDETNQNQTYLSLIKRINFLENQTYGVVVITIDPTQLNAILNQESLLTFITDEEGHIISTNKKEYMDGVLSDFIDPNILRETGTHESAFEGDQAQVTVDHINPMLSQSELKIVSVTLDNLVVERADRLGVTGIMITLIGVTVAVVLIAIFSNLLSQRLSNLSRKIERVAAGDLTTKITIDGTDEIGQLSHQFNDMVENLKGMIEQVLETNRQKNLMEVTQNEMKFKMLASQINPHFLFNTLESIRMKAHIEQEKEIANVVKQLGIIIRKSLDTEGKPLPLEDEMELVKTYLEIQTFRYGDRLQYQLKIAPESKHILIQPLTIQPIVENAVYHGLEAKENGGEVVVSTYIQDSDMIISVKDNGVGISEARLGQIQDMFEEKESNGQNRIGLRNVHQRLQIMYGPNAGLKISSKEGEGTHIQFSIPWEGT</sequence>